<dbReference type="PANTHER" id="PTHR11036:SF37">
    <property type="entry name" value="SEMAPHORIN-3B"/>
    <property type="match status" value="1"/>
</dbReference>
<dbReference type="AlphaFoldDB" id="I3J053"/>
<dbReference type="GO" id="GO:0005886">
    <property type="term" value="C:plasma membrane"/>
    <property type="evidence" value="ECO:0007669"/>
    <property type="project" value="TreeGrafter"/>
</dbReference>
<dbReference type="PROSITE" id="PS50835">
    <property type="entry name" value="IG_LIKE"/>
    <property type="match status" value="1"/>
</dbReference>
<dbReference type="SMART" id="SM00423">
    <property type="entry name" value="PSI"/>
    <property type="match status" value="1"/>
</dbReference>
<evidence type="ECO:0000256" key="2">
    <source>
        <dbReference type="ARBA" id="ARBA00009492"/>
    </source>
</evidence>
<dbReference type="Proteomes" id="UP000005207">
    <property type="component" value="Linkage group LG20"/>
</dbReference>
<feature type="domain" description="Ig-like" evidence="12">
    <location>
        <begin position="536"/>
        <end position="612"/>
    </location>
</feature>
<evidence type="ECO:0000256" key="7">
    <source>
        <dbReference type="ARBA" id="ARBA00023157"/>
    </source>
</evidence>
<evidence type="ECO:0000256" key="5">
    <source>
        <dbReference type="ARBA" id="ARBA00022782"/>
    </source>
</evidence>
<evidence type="ECO:0000256" key="4">
    <source>
        <dbReference type="ARBA" id="ARBA00022729"/>
    </source>
</evidence>
<dbReference type="PROSITE" id="PS51004">
    <property type="entry name" value="SEMA"/>
    <property type="match status" value="1"/>
</dbReference>
<name>I3J053_ORENI</name>
<dbReference type="InterPro" id="IPR027231">
    <property type="entry name" value="Semaphorin"/>
</dbReference>
<dbReference type="FunFam" id="3.30.1680.10:FF:000011">
    <property type="entry name" value="Semaphorin 3B"/>
    <property type="match status" value="1"/>
</dbReference>
<dbReference type="CDD" id="cd05871">
    <property type="entry name" value="Ig_Sema3"/>
    <property type="match status" value="1"/>
</dbReference>
<dbReference type="InterPro" id="IPR036352">
    <property type="entry name" value="Semap_dom_sf"/>
</dbReference>
<dbReference type="InterPro" id="IPR003599">
    <property type="entry name" value="Ig_sub"/>
</dbReference>
<dbReference type="InterPro" id="IPR007110">
    <property type="entry name" value="Ig-like_dom"/>
</dbReference>
<evidence type="ECO:0000256" key="10">
    <source>
        <dbReference type="PROSITE-ProRule" id="PRU00352"/>
    </source>
</evidence>
<feature type="region of interest" description="Disordered" evidence="11">
    <location>
        <begin position="697"/>
        <end position="732"/>
    </location>
</feature>
<dbReference type="GO" id="GO:0071526">
    <property type="term" value="P:semaphorin-plexin signaling pathway"/>
    <property type="evidence" value="ECO:0007669"/>
    <property type="project" value="TreeGrafter"/>
</dbReference>
<dbReference type="Gene3D" id="2.60.40.10">
    <property type="entry name" value="Immunoglobulins"/>
    <property type="match status" value="1"/>
</dbReference>
<dbReference type="InterPro" id="IPR013783">
    <property type="entry name" value="Ig-like_fold"/>
</dbReference>
<evidence type="ECO:0000256" key="8">
    <source>
        <dbReference type="ARBA" id="ARBA00023180"/>
    </source>
</evidence>
<dbReference type="Gene3D" id="2.130.10.10">
    <property type="entry name" value="YVTN repeat-like/Quinoprotein amine dehydrogenase"/>
    <property type="match status" value="1"/>
</dbReference>
<gene>
    <name evidence="14" type="primary">SEMA3B</name>
    <name evidence="14" type="synonym">sema3b</name>
</gene>
<evidence type="ECO:0000259" key="12">
    <source>
        <dbReference type="PROSITE" id="PS50835"/>
    </source>
</evidence>
<dbReference type="Pfam" id="PF01403">
    <property type="entry name" value="Sema"/>
    <property type="match status" value="1"/>
</dbReference>
<dbReference type="GO" id="GO:0005576">
    <property type="term" value="C:extracellular region"/>
    <property type="evidence" value="ECO:0007669"/>
    <property type="project" value="UniProtKB-SubCell"/>
</dbReference>
<dbReference type="SUPFAM" id="SSF101912">
    <property type="entry name" value="Sema domain"/>
    <property type="match status" value="1"/>
</dbReference>
<dbReference type="GO" id="GO:0030215">
    <property type="term" value="F:semaphorin receptor binding"/>
    <property type="evidence" value="ECO:0007669"/>
    <property type="project" value="InterPro"/>
</dbReference>
<organism evidence="14 15">
    <name type="scientific">Oreochromis niloticus</name>
    <name type="common">Nile tilapia</name>
    <name type="synonym">Tilapia nilotica</name>
    <dbReference type="NCBI Taxonomy" id="8128"/>
    <lineage>
        <taxon>Eukaryota</taxon>
        <taxon>Metazoa</taxon>
        <taxon>Chordata</taxon>
        <taxon>Craniata</taxon>
        <taxon>Vertebrata</taxon>
        <taxon>Euteleostomi</taxon>
        <taxon>Actinopterygii</taxon>
        <taxon>Neopterygii</taxon>
        <taxon>Teleostei</taxon>
        <taxon>Neoteleostei</taxon>
        <taxon>Acanthomorphata</taxon>
        <taxon>Ovalentaria</taxon>
        <taxon>Cichlomorphae</taxon>
        <taxon>Cichliformes</taxon>
        <taxon>Cichlidae</taxon>
        <taxon>African cichlids</taxon>
        <taxon>Pseudocrenilabrinae</taxon>
        <taxon>Oreochromini</taxon>
        <taxon>Oreochromis</taxon>
    </lineage>
</organism>
<reference evidence="15" key="1">
    <citation type="submission" date="2012-01" db="EMBL/GenBank/DDBJ databases">
        <title>The Genome Sequence of Oreochromis niloticus (Nile Tilapia).</title>
        <authorList>
            <consortium name="Broad Institute Genome Assembly Team"/>
            <consortium name="Broad Institute Sequencing Platform"/>
            <person name="Di Palma F."/>
            <person name="Johnson J."/>
            <person name="Lander E.S."/>
            <person name="Lindblad-Toh K."/>
        </authorList>
    </citation>
    <scope>NUCLEOTIDE SEQUENCE [LARGE SCALE GENOMIC DNA]</scope>
</reference>
<dbReference type="InterPro" id="IPR001627">
    <property type="entry name" value="Semap_dom"/>
</dbReference>
<dbReference type="GO" id="GO:0035295">
    <property type="term" value="P:tube development"/>
    <property type="evidence" value="ECO:0007669"/>
    <property type="project" value="UniProtKB-ARBA"/>
</dbReference>
<sequence length="732" mass="83896">MKLSYKELQQFHGVRRFELERSCCFSALLLDEERGRLFVGAKNFLLSLSLDNIAKQEHKIYWPAPVDWREECNWAGKDITSDCVNYVKIVHHYNRTHLYACGTGAFHPTCAFVEVGHRMEDHVFRIDPSKVEDGKGKSPYDPRHNAASVLVGDELYAGVATDLMGRDFTIFRSLGKRPSVRTEQHDSRWLNEPKFVGSFWVPESENPDDDKVFFFFRETAVEAQGLGKSTYSRIGQLCRNDMGGQRSLVNKWTTFLKTRLICSVPGADGSDTYFDELRDVFLLQTRDRKNPLVYTVFSTSSSVFKGSAVCLYTMNDIRRAFLGPFAHKEGPNYQWVPFQGKVPYPRPGMCPSKTFGSFESTKGFPDDVIQFARHHPLMYNPVYPMNRRPIFIRTNVDYSFTQIAVDRVNAADGQYDVMFIGTDKGTVLKVISVPKESWNNMEELLLEELEVFKVRILSCFKCFSLLALFSQQQLYVGSDTGLAQIPLHRCSVYGKACAECCLARDPYCAWDGTSCTRYLPNTKRRFRRQDVRNGDPNTLCSGEKKLYAVEGSSTFLECVPKSLQARVTWTFQKHPQNRREEVRLDDRILQTDRGLLIRRVLKRDIGIYQCHAMEHGFTQTLLGITLELVPSPPSFVSNLPSDAPVRLDPRSGGGPPMTNQKLWYRDFMQLVDHPNLNTVDQICEQVWDITPLRPAVRPPNKKWKHLQEIRKGRNRRTHDGKPNPRAPRSAGE</sequence>
<keyword evidence="6" id="KW-0524">Neurogenesis</keyword>
<keyword evidence="5" id="KW-0221">Differentiation</keyword>
<dbReference type="PANTHER" id="PTHR11036">
    <property type="entry name" value="SEMAPHORIN"/>
    <property type="match status" value="1"/>
</dbReference>
<dbReference type="GO" id="GO:0007411">
    <property type="term" value="P:axon guidance"/>
    <property type="evidence" value="ECO:0007669"/>
    <property type="project" value="UniProtKB-ARBA"/>
</dbReference>
<evidence type="ECO:0000256" key="3">
    <source>
        <dbReference type="ARBA" id="ARBA00022525"/>
    </source>
</evidence>
<evidence type="ECO:0000256" key="1">
    <source>
        <dbReference type="ARBA" id="ARBA00004613"/>
    </source>
</evidence>
<keyword evidence="9" id="KW-0393">Immunoglobulin domain</keyword>
<evidence type="ECO:0000256" key="11">
    <source>
        <dbReference type="SAM" id="MobiDB-lite"/>
    </source>
</evidence>
<dbReference type="Gene3D" id="3.30.1680.10">
    <property type="entry name" value="ligand-binding face of the semaphorins, domain 2"/>
    <property type="match status" value="1"/>
</dbReference>
<dbReference type="InterPro" id="IPR016201">
    <property type="entry name" value="PSI"/>
</dbReference>
<keyword evidence="4" id="KW-0732">Signal</keyword>
<dbReference type="FunFam" id="2.130.10.10:FF:000015">
    <property type="entry name" value="Semaphorin 3B"/>
    <property type="match status" value="1"/>
</dbReference>
<dbReference type="InterPro" id="IPR015943">
    <property type="entry name" value="WD40/YVTN_repeat-like_dom_sf"/>
</dbReference>
<evidence type="ECO:0000256" key="9">
    <source>
        <dbReference type="ARBA" id="ARBA00023319"/>
    </source>
</evidence>
<dbReference type="GO" id="GO:0072359">
    <property type="term" value="P:circulatory system development"/>
    <property type="evidence" value="ECO:0007669"/>
    <property type="project" value="UniProtKB-ARBA"/>
</dbReference>
<dbReference type="SUPFAM" id="SSF103575">
    <property type="entry name" value="Plexin repeat"/>
    <property type="match status" value="1"/>
</dbReference>
<keyword evidence="8" id="KW-0325">Glycoprotein</keyword>
<protein>
    <submittedName>
        <fullName evidence="14">Sema domain, immunoglobulin domain (Ig), short basic domain, secreted, (semaphorin) 3B</fullName>
    </submittedName>
</protein>
<proteinExistence type="inferred from homology"/>
<keyword evidence="3" id="KW-0964">Secreted</keyword>
<comment type="similarity">
    <text evidence="2">Belongs to the semaphorin family.</text>
</comment>
<evidence type="ECO:0000313" key="15">
    <source>
        <dbReference type="Proteomes" id="UP000005207"/>
    </source>
</evidence>
<comment type="caution">
    <text evidence="10">Lacks conserved residue(s) required for the propagation of feature annotation.</text>
</comment>
<dbReference type="SMART" id="SM00409">
    <property type="entry name" value="IG"/>
    <property type="match status" value="1"/>
</dbReference>
<evidence type="ECO:0000313" key="14">
    <source>
        <dbReference type="Ensembl" id="ENSONIP00000002243.2"/>
    </source>
</evidence>
<dbReference type="Ensembl" id="ENSONIT00000002243.2">
    <property type="protein sequence ID" value="ENSONIP00000002243.2"/>
    <property type="gene ID" value="ENSONIG00000001792.2"/>
</dbReference>
<feature type="domain" description="Sema" evidence="13">
    <location>
        <begin position="1"/>
        <end position="487"/>
    </location>
</feature>
<reference evidence="14" key="2">
    <citation type="submission" date="2025-08" db="UniProtKB">
        <authorList>
            <consortium name="Ensembl"/>
        </authorList>
    </citation>
    <scope>IDENTIFICATION</scope>
</reference>
<dbReference type="HOGENOM" id="CLU_009051_5_0_1"/>
<keyword evidence="15" id="KW-1185">Reference proteome</keyword>
<dbReference type="GO" id="GO:0045499">
    <property type="term" value="F:chemorepellent activity"/>
    <property type="evidence" value="ECO:0007669"/>
    <property type="project" value="TreeGrafter"/>
</dbReference>
<reference evidence="14" key="3">
    <citation type="submission" date="2025-09" db="UniProtKB">
        <authorList>
            <consortium name="Ensembl"/>
        </authorList>
    </citation>
    <scope>IDENTIFICATION</scope>
</reference>
<dbReference type="GO" id="GO:0001755">
    <property type="term" value="P:neural crest cell migration"/>
    <property type="evidence" value="ECO:0007669"/>
    <property type="project" value="TreeGrafter"/>
</dbReference>
<keyword evidence="7" id="KW-1015">Disulfide bond</keyword>
<dbReference type="SMART" id="SM00630">
    <property type="entry name" value="Sema"/>
    <property type="match status" value="1"/>
</dbReference>
<accession>I3J053</accession>
<evidence type="ECO:0000256" key="6">
    <source>
        <dbReference type="ARBA" id="ARBA00022902"/>
    </source>
</evidence>
<dbReference type="FunFam" id="2.60.40.10:FF:000030">
    <property type="entry name" value="Semaphorin 3F like"/>
    <property type="match status" value="1"/>
</dbReference>
<dbReference type="SUPFAM" id="SSF48726">
    <property type="entry name" value="Immunoglobulin"/>
    <property type="match status" value="1"/>
</dbReference>
<evidence type="ECO:0000259" key="13">
    <source>
        <dbReference type="PROSITE" id="PS51004"/>
    </source>
</evidence>
<dbReference type="GO" id="GO:0030335">
    <property type="term" value="P:positive regulation of cell migration"/>
    <property type="evidence" value="ECO:0007669"/>
    <property type="project" value="TreeGrafter"/>
</dbReference>
<dbReference type="InterPro" id="IPR036179">
    <property type="entry name" value="Ig-like_dom_sf"/>
</dbReference>
<feature type="compositionally biased region" description="Basic and acidic residues" evidence="11">
    <location>
        <begin position="705"/>
        <end position="722"/>
    </location>
</feature>
<comment type="subcellular location">
    <subcellularLocation>
        <location evidence="1">Secreted</location>
    </subcellularLocation>
</comment>
<dbReference type="GeneTree" id="ENSGT00940000157756"/>